<keyword evidence="2" id="KW-1185">Reference proteome</keyword>
<organism evidence="1 2">
    <name type="scientific">Calocera viscosa (strain TUFC12733)</name>
    <dbReference type="NCBI Taxonomy" id="1330018"/>
    <lineage>
        <taxon>Eukaryota</taxon>
        <taxon>Fungi</taxon>
        <taxon>Dikarya</taxon>
        <taxon>Basidiomycota</taxon>
        <taxon>Agaricomycotina</taxon>
        <taxon>Dacrymycetes</taxon>
        <taxon>Dacrymycetales</taxon>
        <taxon>Dacrymycetaceae</taxon>
        <taxon>Calocera</taxon>
    </lineage>
</organism>
<dbReference type="EMBL" id="KV417298">
    <property type="protein sequence ID" value="KZO93842.1"/>
    <property type="molecule type" value="Genomic_DNA"/>
</dbReference>
<sequence length="443" mass="50439">MIVLDIYGTLPEQYREHAVHTLRCVSRAWRSGVEGMSALWTLITHGRAVVFPRHGIHHSATNPITLPRYTAISEVEGEGAGQNGEVQAFDYARREEEELFVHRTWNEFTPQQKRALYRFYSSFKRSAKRDLTIRITLRKSEGILLRLLMSGFLENAARVVELDLDIPRTMVHERAHEFALMLREEDTKTSSTEQSESDRNTLHTTARLIDCGRVTSLKLCNVCFLEAAHPLLLLRHCPALVSLTVECNAHWNLHDRASVSFGKPLVFRSLEQLTTEMSFLINLWKDGITTPRLTHLCLTNPCNLDLDHRILQPPSYGWMHKLETLGLSGTFTDDSIKKYLLHTPMLRRLKLKYCGGTSLFREVLPSTASYTGIGAITIAPRLEYLGVVDGYVDDASVIAALDTRICNRDGLPTILMFDLRSCPRTTPWLGMVLLKRARGLWWP</sequence>
<dbReference type="InterPro" id="IPR032675">
    <property type="entry name" value="LRR_dom_sf"/>
</dbReference>
<dbReference type="Proteomes" id="UP000076738">
    <property type="component" value="Unassembled WGS sequence"/>
</dbReference>
<evidence type="ECO:0008006" key="3">
    <source>
        <dbReference type="Google" id="ProtNLM"/>
    </source>
</evidence>
<dbReference type="OrthoDB" id="10514804at2759"/>
<protein>
    <recommendedName>
        <fullName evidence="3">F-box domain-containing protein</fullName>
    </recommendedName>
</protein>
<accession>A0A167JRW8</accession>
<proteinExistence type="predicted"/>
<reference evidence="1 2" key="1">
    <citation type="journal article" date="2016" name="Mol. Biol. Evol.">
        <title>Comparative Genomics of Early-Diverging Mushroom-Forming Fungi Provides Insights into the Origins of Lignocellulose Decay Capabilities.</title>
        <authorList>
            <person name="Nagy L.G."/>
            <person name="Riley R."/>
            <person name="Tritt A."/>
            <person name="Adam C."/>
            <person name="Daum C."/>
            <person name="Floudas D."/>
            <person name="Sun H."/>
            <person name="Yadav J.S."/>
            <person name="Pangilinan J."/>
            <person name="Larsson K.H."/>
            <person name="Matsuura K."/>
            <person name="Barry K."/>
            <person name="Labutti K."/>
            <person name="Kuo R."/>
            <person name="Ohm R.A."/>
            <person name="Bhattacharya S.S."/>
            <person name="Shirouzu T."/>
            <person name="Yoshinaga Y."/>
            <person name="Martin F.M."/>
            <person name="Grigoriev I.V."/>
            <person name="Hibbett D.S."/>
        </authorList>
    </citation>
    <scope>NUCLEOTIDE SEQUENCE [LARGE SCALE GENOMIC DNA]</scope>
    <source>
        <strain evidence="1 2">TUFC12733</strain>
    </source>
</reference>
<gene>
    <name evidence="1" type="ORF">CALVIDRAFT_539496</name>
</gene>
<dbReference type="AlphaFoldDB" id="A0A167JRW8"/>
<dbReference type="Gene3D" id="3.80.10.10">
    <property type="entry name" value="Ribonuclease Inhibitor"/>
    <property type="match status" value="1"/>
</dbReference>
<evidence type="ECO:0000313" key="2">
    <source>
        <dbReference type="Proteomes" id="UP000076738"/>
    </source>
</evidence>
<evidence type="ECO:0000313" key="1">
    <source>
        <dbReference type="EMBL" id="KZO93842.1"/>
    </source>
</evidence>
<name>A0A167JRW8_CALVF</name>
<dbReference type="SUPFAM" id="SSF52047">
    <property type="entry name" value="RNI-like"/>
    <property type="match status" value="1"/>
</dbReference>